<feature type="non-terminal residue" evidence="11">
    <location>
        <position position="1"/>
    </location>
</feature>
<keyword evidence="6" id="KW-0175">Coiled coil</keyword>
<dbReference type="InterPro" id="IPR002182">
    <property type="entry name" value="NB-ARC"/>
</dbReference>
<dbReference type="InterPro" id="IPR038005">
    <property type="entry name" value="RX-like_CC"/>
</dbReference>
<dbReference type="SUPFAM" id="SSF52540">
    <property type="entry name" value="P-loop containing nucleoside triphosphate hydrolases"/>
    <property type="match status" value="1"/>
</dbReference>
<dbReference type="Pfam" id="PF23559">
    <property type="entry name" value="WHD_DRP"/>
    <property type="match status" value="1"/>
</dbReference>
<comment type="similarity">
    <text evidence="1">Belongs to the disease resistance NB-LRR family.</text>
</comment>
<dbReference type="OrthoDB" id="680011at2759"/>
<evidence type="ECO:0000313" key="12">
    <source>
        <dbReference type="Proteomes" id="UP000324897"/>
    </source>
</evidence>
<dbReference type="GO" id="GO:0002758">
    <property type="term" value="P:innate immune response-activating signaling pathway"/>
    <property type="evidence" value="ECO:0007669"/>
    <property type="project" value="UniProtKB-ARBA"/>
</dbReference>
<evidence type="ECO:0000259" key="7">
    <source>
        <dbReference type="Pfam" id="PF00931"/>
    </source>
</evidence>
<dbReference type="Gramene" id="TVU11620">
    <property type="protein sequence ID" value="TVU11620"/>
    <property type="gene ID" value="EJB05_45215"/>
</dbReference>
<dbReference type="SUPFAM" id="SSF52058">
    <property type="entry name" value="L domain-like"/>
    <property type="match status" value="1"/>
</dbReference>
<feature type="domain" description="Disease resistance protein winged helix" evidence="9">
    <location>
        <begin position="439"/>
        <end position="509"/>
    </location>
</feature>
<feature type="domain" description="NB-ARC" evidence="7">
    <location>
        <begin position="185"/>
        <end position="349"/>
    </location>
</feature>
<dbReference type="Pfam" id="PF23598">
    <property type="entry name" value="LRR_14"/>
    <property type="match status" value="2"/>
</dbReference>
<dbReference type="PANTHER" id="PTHR23155:SF963">
    <property type="entry name" value="OS06G0287000 PROTEIN"/>
    <property type="match status" value="1"/>
</dbReference>
<evidence type="ECO:0008006" key="13">
    <source>
        <dbReference type="Google" id="ProtNLM"/>
    </source>
</evidence>
<evidence type="ECO:0000256" key="6">
    <source>
        <dbReference type="ARBA" id="ARBA00023054"/>
    </source>
</evidence>
<name>A0A5J9TJS5_9POAL</name>
<feature type="domain" description="Disease resistance N-terminal" evidence="8">
    <location>
        <begin position="13"/>
        <end position="102"/>
    </location>
</feature>
<dbReference type="FunFam" id="1.10.10.10:FF:000322">
    <property type="entry name" value="Probable disease resistance protein At1g63360"/>
    <property type="match status" value="1"/>
</dbReference>
<protein>
    <recommendedName>
        <fullName evidence="13">AAA+ ATPase domain-containing protein</fullName>
    </recommendedName>
</protein>
<organism evidence="11 12">
    <name type="scientific">Eragrostis curvula</name>
    <name type="common">weeping love grass</name>
    <dbReference type="NCBI Taxonomy" id="38414"/>
    <lineage>
        <taxon>Eukaryota</taxon>
        <taxon>Viridiplantae</taxon>
        <taxon>Streptophyta</taxon>
        <taxon>Embryophyta</taxon>
        <taxon>Tracheophyta</taxon>
        <taxon>Spermatophyta</taxon>
        <taxon>Magnoliopsida</taxon>
        <taxon>Liliopsida</taxon>
        <taxon>Poales</taxon>
        <taxon>Poaceae</taxon>
        <taxon>PACMAD clade</taxon>
        <taxon>Chloridoideae</taxon>
        <taxon>Eragrostideae</taxon>
        <taxon>Eragrostidinae</taxon>
        <taxon>Eragrostis</taxon>
    </lineage>
</organism>
<dbReference type="EMBL" id="RWGY01000039">
    <property type="protein sequence ID" value="TVU11620.1"/>
    <property type="molecule type" value="Genomic_DNA"/>
</dbReference>
<dbReference type="InterPro" id="IPR058922">
    <property type="entry name" value="WHD_DRP"/>
</dbReference>
<evidence type="ECO:0000256" key="5">
    <source>
        <dbReference type="ARBA" id="ARBA00022821"/>
    </source>
</evidence>
<evidence type="ECO:0000259" key="10">
    <source>
        <dbReference type="Pfam" id="PF23598"/>
    </source>
</evidence>
<keyword evidence="5" id="KW-0611">Plant defense</keyword>
<feature type="domain" description="Disease resistance R13L4/SHOC-2-like LRR" evidence="10">
    <location>
        <begin position="717"/>
        <end position="962"/>
    </location>
</feature>
<dbReference type="InterPro" id="IPR036388">
    <property type="entry name" value="WH-like_DNA-bd_sf"/>
</dbReference>
<dbReference type="CDD" id="cd14798">
    <property type="entry name" value="RX-CC_like"/>
    <property type="match status" value="1"/>
</dbReference>
<evidence type="ECO:0000259" key="9">
    <source>
        <dbReference type="Pfam" id="PF23559"/>
    </source>
</evidence>
<dbReference type="InterPro" id="IPR055414">
    <property type="entry name" value="LRR_R13L4/SHOC2-like"/>
</dbReference>
<reference evidence="11 12" key="1">
    <citation type="journal article" date="2019" name="Sci. Rep.">
        <title>A high-quality genome of Eragrostis curvula grass provides insights into Poaceae evolution and supports new strategies to enhance forage quality.</title>
        <authorList>
            <person name="Carballo J."/>
            <person name="Santos B.A.C.M."/>
            <person name="Zappacosta D."/>
            <person name="Garbus I."/>
            <person name="Selva J.P."/>
            <person name="Gallo C.A."/>
            <person name="Diaz A."/>
            <person name="Albertini E."/>
            <person name="Caccamo M."/>
            <person name="Echenique V."/>
        </authorList>
    </citation>
    <scope>NUCLEOTIDE SEQUENCE [LARGE SCALE GENOMIC DNA]</scope>
    <source>
        <strain evidence="12">cv. Victoria</strain>
        <tissue evidence="11">Leaf</tissue>
    </source>
</reference>
<keyword evidence="4" id="KW-0547">Nucleotide-binding</keyword>
<dbReference type="AlphaFoldDB" id="A0A5J9TJS5"/>
<comment type="caution">
    <text evidence="11">The sequence shown here is derived from an EMBL/GenBank/DDBJ whole genome shotgun (WGS) entry which is preliminary data.</text>
</comment>
<evidence type="ECO:0000256" key="3">
    <source>
        <dbReference type="ARBA" id="ARBA00022737"/>
    </source>
</evidence>
<dbReference type="Gene3D" id="3.40.50.300">
    <property type="entry name" value="P-loop containing nucleotide triphosphate hydrolases"/>
    <property type="match status" value="1"/>
</dbReference>
<evidence type="ECO:0000256" key="2">
    <source>
        <dbReference type="ARBA" id="ARBA00022614"/>
    </source>
</evidence>
<dbReference type="Pfam" id="PF00931">
    <property type="entry name" value="NB-ARC"/>
    <property type="match status" value="1"/>
</dbReference>
<keyword evidence="2" id="KW-0433">Leucine-rich repeat</keyword>
<proteinExistence type="inferred from homology"/>
<dbReference type="GO" id="GO:0009626">
    <property type="term" value="P:plant-type hypersensitive response"/>
    <property type="evidence" value="ECO:0007669"/>
    <property type="project" value="UniProtKB-ARBA"/>
</dbReference>
<keyword evidence="12" id="KW-1185">Reference proteome</keyword>
<dbReference type="PRINTS" id="PR00364">
    <property type="entry name" value="DISEASERSIST"/>
</dbReference>
<dbReference type="InterPro" id="IPR032675">
    <property type="entry name" value="LRR_dom_sf"/>
</dbReference>
<evidence type="ECO:0000256" key="4">
    <source>
        <dbReference type="ARBA" id="ARBA00022741"/>
    </source>
</evidence>
<dbReference type="Gene3D" id="1.10.10.10">
    <property type="entry name" value="Winged helix-like DNA-binding domain superfamily/Winged helix DNA-binding domain"/>
    <property type="match status" value="1"/>
</dbReference>
<sequence length="981" mass="110619">MAETVLSMASSILGSAASKAATAAAEEMSLLMGVQKEIWYVFMKDELETMQAFLVAPEVSKKKDKLVRVWAKQVRDLSYDIEDCLDEFTVHVGSQSLSRQLMKLKDRHRIAVQIRNLKSRVEEVSSRNARYNLIKMEATNTLGETESYMEDIRIHSASNIDEAQLVGFANPKKVLVEMIDVHANDGDARVIFVVGTGGLGKTTLARKIYESKDDIAKYFSCCAWITISQSFVKIELLKDLIKQLLGEYSLRTCLKQLEGKAVQVKDLSSFLTKALEDKRYFIILDDLWTIDAWRWINTIALPSTNSKGSRILVTTRNAGLAKECTSESLIYYLKPLDTNDAIDLLLRKTRKTQEDMKNNENLRNIVAKLVKKCGFLPLAVLTIGGILASKKIEEWGKFYKKIPSELEINPSLEATRRIVTLSYDHLPSHLKPCFLYLSIFPEDFEISRRRLVERWIAEGLVKASTGITIEEVGENYFDGLINRSMIIPSKVNIEGVVKSCRVHDVIRDITVSISRGENFVYTIGDDVPWIAEEKFRHVAYHGSKSPTRGMDWSRIRSLTIFGERPTELASSICSQHLRMLRALDLDNVPFITTQKDINNIGLLRHLKYLHIGSGQSEQYIYKLPKSIGKLHGLEALDLRTSYISKLPTEITTLQCLRSLRCSKIQNYITYNHTKPLPLQFVCNTLGLPFLLTPYKDCSRMVAKLHRAYSSRFSDTRGVRVPRGISNLKALQILEVVDLKGTSTKAIEELGELKELRKLSVTTNGASGRKCKTFCESIQKLPSLLSLCIDADGLYSPVGSLEWLGSASSLPPLLRSLKLDGSIGVMPDCFKSLAQLVKIRLRGTKLEEDKSIDVLGGLPKLMLLQLYPSAYEGKKLVLRHGAFPSLRKLVISYQSQLREIRFEEGASRQMESLEIRWCRLESGINGIKHLPKLKEISLGYESKVARLGVLQEEVDTHPNRPVLREKFAILPTASTGFVIMPT</sequence>
<dbReference type="InterPro" id="IPR027417">
    <property type="entry name" value="P-loop_NTPase"/>
</dbReference>
<dbReference type="GO" id="GO:0042742">
    <property type="term" value="P:defense response to bacterium"/>
    <property type="evidence" value="ECO:0007669"/>
    <property type="project" value="UniProtKB-ARBA"/>
</dbReference>
<dbReference type="InterPro" id="IPR041118">
    <property type="entry name" value="Rx_N"/>
</dbReference>
<dbReference type="InterPro" id="IPR044974">
    <property type="entry name" value="Disease_R_plants"/>
</dbReference>
<keyword evidence="3" id="KW-0677">Repeat</keyword>
<gene>
    <name evidence="11" type="ORF">EJB05_45215</name>
</gene>
<dbReference type="PANTHER" id="PTHR23155">
    <property type="entry name" value="DISEASE RESISTANCE PROTEIN RP"/>
    <property type="match status" value="1"/>
</dbReference>
<dbReference type="Gene3D" id="1.20.5.4130">
    <property type="match status" value="1"/>
</dbReference>
<dbReference type="Gene3D" id="1.10.8.430">
    <property type="entry name" value="Helical domain of apoptotic protease-activating factors"/>
    <property type="match status" value="1"/>
</dbReference>
<dbReference type="GO" id="GO:0043531">
    <property type="term" value="F:ADP binding"/>
    <property type="evidence" value="ECO:0007669"/>
    <property type="project" value="InterPro"/>
</dbReference>
<evidence type="ECO:0000313" key="11">
    <source>
        <dbReference type="EMBL" id="TVU11620.1"/>
    </source>
</evidence>
<accession>A0A5J9TJS5</accession>
<dbReference type="Proteomes" id="UP000324897">
    <property type="component" value="Chromosome 3"/>
</dbReference>
<feature type="domain" description="Disease resistance R13L4/SHOC-2-like LRR" evidence="10">
    <location>
        <begin position="555"/>
        <end position="663"/>
    </location>
</feature>
<evidence type="ECO:0000256" key="1">
    <source>
        <dbReference type="ARBA" id="ARBA00008894"/>
    </source>
</evidence>
<dbReference type="InterPro" id="IPR042197">
    <property type="entry name" value="Apaf_helical"/>
</dbReference>
<evidence type="ECO:0000259" key="8">
    <source>
        <dbReference type="Pfam" id="PF18052"/>
    </source>
</evidence>
<dbReference type="Gene3D" id="3.80.10.10">
    <property type="entry name" value="Ribonuclease Inhibitor"/>
    <property type="match status" value="1"/>
</dbReference>
<dbReference type="Pfam" id="PF18052">
    <property type="entry name" value="Rx_N"/>
    <property type="match status" value="1"/>
</dbReference>